<evidence type="ECO:0000313" key="1">
    <source>
        <dbReference type="EnsemblProtists" id="PYU1_T010247"/>
    </source>
</evidence>
<accession>K3WZ48</accession>
<dbReference type="AlphaFoldDB" id="K3WZ48"/>
<dbReference type="Proteomes" id="UP000019132">
    <property type="component" value="Unassembled WGS sequence"/>
</dbReference>
<protein>
    <submittedName>
        <fullName evidence="1">Uncharacterized protein</fullName>
    </submittedName>
</protein>
<dbReference type="EnsemblProtists" id="PYU1_T010247">
    <property type="protein sequence ID" value="PYU1_T010247"/>
    <property type="gene ID" value="PYU1_G010227"/>
</dbReference>
<reference evidence="2" key="2">
    <citation type="submission" date="2010-04" db="EMBL/GenBank/DDBJ databases">
        <authorList>
            <person name="Buell R."/>
            <person name="Hamilton J."/>
            <person name="Hostetler J."/>
        </authorList>
    </citation>
    <scope>NUCLEOTIDE SEQUENCE [LARGE SCALE GENOMIC DNA]</scope>
    <source>
        <strain evidence="2">DAOM:BR144</strain>
    </source>
</reference>
<dbReference type="HOGENOM" id="CLU_2077786_0_0_1"/>
<dbReference type="EMBL" id="GL376623">
    <property type="status" value="NOT_ANNOTATED_CDS"/>
    <property type="molecule type" value="Genomic_DNA"/>
</dbReference>
<keyword evidence="2" id="KW-1185">Reference proteome</keyword>
<dbReference type="VEuPathDB" id="FungiDB:PYU1_G010227"/>
<reference evidence="1" key="3">
    <citation type="submission" date="2015-02" db="UniProtKB">
        <authorList>
            <consortium name="EnsemblProtists"/>
        </authorList>
    </citation>
    <scope>IDENTIFICATION</scope>
    <source>
        <strain evidence="1">DAOM BR144</strain>
    </source>
</reference>
<dbReference type="STRING" id="431595.K3WZ48"/>
<organism evidence="1 2">
    <name type="scientific">Globisporangium ultimum (strain ATCC 200006 / CBS 805.95 / DAOM BR144)</name>
    <name type="common">Pythium ultimum</name>
    <dbReference type="NCBI Taxonomy" id="431595"/>
    <lineage>
        <taxon>Eukaryota</taxon>
        <taxon>Sar</taxon>
        <taxon>Stramenopiles</taxon>
        <taxon>Oomycota</taxon>
        <taxon>Peronosporomycetes</taxon>
        <taxon>Pythiales</taxon>
        <taxon>Pythiaceae</taxon>
        <taxon>Globisporangium</taxon>
    </lineage>
</organism>
<name>K3WZ48_GLOUD</name>
<dbReference type="InParanoid" id="K3WZ48"/>
<proteinExistence type="predicted"/>
<evidence type="ECO:0000313" key="2">
    <source>
        <dbReference type="Proteomes" id="UP000019132"/>
    </source>
</evidence>
<sequence length="118" mass="13209">MKSQQQVARLVAYFQQLSPGDYIFLNGGFSTAPLTFAYPMKKVVRMGLAQSKGMSTISTKLAKYAIQASPDDVKIATHIKANITNTQVRKSIYDQHLRIFIEARFGKILLVDQGEPEE</sequence>
<reference evidence="2" key="1">
    <citation type="journal article" date="2010" name="Genome Biol.">
        <title>Genome sequence of the necrotrophic plant pathogen Pythium ultimum reveals original pathogenicity mechanisms and effector repertoire.</title>
        <authorList>
            <person name="Levesque C.A."/>
            <person name="Brouwer H."/>
            <person name="Cano L."/>
            <person name="Hamilton J.P."/>
            <person name="Holt C."/>
            <person name="Huitema E."/>
            <person name="Raffaele S."/>
            <person name="Robideau G.P."/>
            <person name="Thines M."/>
            <person name="Win J."/>
            <person name="Zerillo M.M."/>
            <person name="Beakes G.W."/>
            <person name="Boore J.L."/>
            <person name="Busam D."/>
            <person name="Dumas B."/>
            <person name="Ferriera S."/>
            <person name="Fuerstenberg S.I."/>
            <person name="Gachon C.M."/>
            <person name="Gaulin E."/>
            <person name="Govers F."/>
            <person name="Grenville-Briggs L."/>
            <person name="Horner N."/>
            <person name="Hostetler J."/>
            <person name="Jiang R.H."/>
            <person name="Johnson J."/>
            <person name="Krajaejun T."/>
            <person name="Lin H."/>
            <person name="Meijer H.J."/>
            <person name="Moore B."/>
            <person name="Morris P."/>
            <person name="Phuntmart V."/>
            <person name="Puiu D."/>
            <person name="Shetty J."/>
            <person name="Stajich J.E."/>
            <person name="Tripathy S."/>
            <person name="Wawra S."/>
            <person name="van West P."/>
            <person name="Whitty B.R."/>
            <person name="Coutinho P.M."/>
            <person name="Henrissat B."/>
            <person name="Martin F."/>
            <person name="Thomas P.D."/>
            <person name="Tyler B.M."/>
            <person name="De Vries R.P."/>
            <person name="Kamoun S."/>
            <person name="Yandell M."/>
            <person name="Tisserat N."/>
            <person name="Buell C.R."/>
        </authorList>
    </citation>
    <scope>NUCLEOTIDE SEQUENCE</scope>
    <source>
        <strain evidence="2">DAOM:BR144</strain>
    </source>
</reference>